<dbReference type="Proteomes" id="UP001519287">
    <property type="component" value="Unassembled WGS sequence"/>
</dbReference>
<evidence type="ECO:0000313" key="2">
    <source>
        <dbReference type="Proteomes" id="UP001519287"/>
    </source>
</evidence>
<gene>
    <name evidence="1" type="ORF">J2Z66_007114</name>
</gene>
<name>A0ABS4J6L9_9BACL</name>
<accession>A0ABS4J6L9</accession>
<reference evidence="1 2" key="1">
    <citation type="submission" date="2021-03" db="EMBL/GenBank/DDBJ databases">
        <title>Genomic Encyclopedia of Type Strains, Phase IV (KMG-IV): sequencing the most valuable type-strain genomes for metagenomic binning, comparative biology and taxonomic classification.</title>
        <authorList>
            <person name="Goeker M."/>
        </authorList>
    </citation>
    <scope>NUCLEOTIDE SEQUENCE [LARGE SCALE GENOMIC DNA]</scope>
    <source>
        <strain evidence="1 2">DSM 26048</strain>
    </source>
</reference>
<evidence type="ECO:0000313" key="1">
    <source>
        <dbReference type="EMBL" id="MBP1995472.1"/>
    </source>
</evidence>
<protein>
    <submittedName>
        <fullName evidence="1">Uncharacterized protein</fullName>
    </submittedName>
</protein>
<dbReference type="EMBL" id="JAGGLB010000034">
    <property type="protein sequence ID" value="MBP1995472.1"/>
    <property type="molecule type" value="Genomic_DNA"/>
</dbReference>
<keyword evidence="2" id="KW-1185">Reference proteome</keyword>
<sequence>MLRKFNIKQQAAIVAYCCVNGQFNTTNGCKIKPTIPLEPDLRYYIIMHSNQPQRVSYGSNTIWWYRFALINSVICFNRHSSTQKGGKELGEQSYS</sequence>
<proteinExistence type="predicted"/>
<organism evidence="1 2">
    <name type="scientific">Paenibacillus eucommiae</name>
    <dbReference type="NCBI Taxonomy" id="1355755"/>
    <lineage>
        <taxon>Bacteria</taxon>
        <taxon>Bacillati</taxon>
        <taxon>Bacillota</taxon>
        <taxon>Bacilli</taxon>
        <taxon>Bacillales</taxon>
        <taxon>Paenibacillaceae</taxon>
        <taxon>Paenibacillus</taxon>
    </lineage>
</organism>
<comment type="caution">
    <text evidence="1">The sequence shown here is derived from an EMBL/GenBank/DDBJ whole genome shotgun (WGS) entry which is preliminary data.</text>
</comment>